<dbReference type="Proteomes" id="UP001589693">
    <property type="component" value="Unassembled WGS sequence"/>
</dbReference>
<dbReference type="EMBL" id="JBHLZU010000026">
    <property type="protein sequence ID" value="MFB9908268.1"/>
    <property type="molecule type" value="Genomic_DNA"/>
</dbReference>
<evidence type="ECO:0000313" key="2">
    <source>
        <dbReference type="Proteomes" id="UP001589693"/>
    </source>
</evidence>
<comment type="caution">
    <text evidence="1">The sequence shown here is derived from an EMBL/GenBank/DDBJ whole genome shotgun (WGS) entry which is preliminary data.</text>
</comment>
<evidence type="ECO:0000313" key="1">
    <source>
        <dbReference type="EMBL" id="MFB9908268.1"/>
    </source>
</evidence>
<sequence length="140" mass="15785">MHRYREPAHSLPTFVTLLSGAERRGGVFTMSKGYVRVGGWRIDLDKIPAAIKIFTEARNDVQNLASRGVAAGEIRPMGLDDVSLELVKELNQRYFAGTGTTSWAIGRFRDEMNSVVAQLEAVRRHYRRVEDSNHRNLRGA</sequence>
<keyword evidence="2" id="KW-1185">Reference proteome</keyword>
<reference evidence="1 2" key="1">
    <citation type="submission" date="2024-09" db="EMBL/GenBank/DDBJ databases">
        <authorList>
            <person name="Sun Q."/>
            <person name="Mori K."/>
        </authorList>
    </citation>
    <scope>NUCLEOTIDE SEQUENCE [LARGE SCALE GENOMIC DNA]</scope>
    <source>
        <strain evidence="1 2">TBRC 7907</strain>
    </source>
</reference>
<accession>A0ABV6A5A3</accession>
<organism evidence="1 2">
    <name type="scientific">Allokutzneria oryzae</name>
    <dbReference type="NCBI Taxonomy" id="1378989"/>
    <lineage>
        <taxon>Bacteria</taxon>
        <taxon>Bacillati</taxon>
        <taxon>Actinomycetota</taxon>
        <taxon>Actinomycetes</taxon>
        <taxon>Pseudonocardiales</taxon>
        <taxon>Pseudonocardiaceae</taxon>
        <taxon>Allokutzneria</taxon>
    </lineage>
</organism>
<evidence type="ECO:0008006" key="3">
    <source>
        <dbReference type="Google" id="ProtNLM"/>
    </source>
</evidence>
<protein>
    <recommendedName>
        <fullName evidence="3">PE domain-containing protein</fullName>
    </recommendedName>
</protein>
<dbReference type="RefSeq" id="WP_377859796.1">
    <property type="nucleotide sequence ID" value="NZ_JBHLZU010000026.1"/>
</dbReference>
<proteinExistence type="predicted"/>
<gene>
    <name evidence="1" type="ORF">ACFFQA_30410</name>
</gene>
<name>A0ABV6A5A3_9PSEU</name>